<gene>
    <name evidence="9" type="ORF">Q766_17490</name>
</gene>
<dbReference type="OrthoDB" id="5694214at2"/>
<dbReference type="InterPro" id="IPR012944">
    <property type="entry name" value="SusD_RagB_dom"/>
</dbReference>
<evidence type="ECO:0000256" key="4">
    <source>
        <dbReference type="ARBA" id="ARBA00023136"/>
    </source>
</evidence>
<dbReference type="Pfam" id="PF14322">
    <property type="entry name" value="SusD-like_3"/>
    <property type="match status" value="1"/>
</dbReference>
<keyword evidence="10" id="KW-1185">Reference proteome</keyword>
<dbReference type="Gene3D" id="1.10.3780.10">
    <property type="entry name" value="SusD-like"/>
    <property type="match status" value="1"/>
</dbReference>
<evidence type="ECO:0000256" key="1">
    <source>
        <dbReference type="ARBA" id="ARBA00004442"/>
    </source>
</evidence>
<keyword evidence="5" id="KW-0998">Cell outer membrane</keyword>
<keyword evidence="4" id="KW-0472">Membrane</keyword>
<dbReference type="CDD" id="cd08977">
    <property type="entry name" value="SusD"/>
    <property type="match status" value="1"/>
</dbReference>
<dbReference type="GO" id="GO:0009279">
    <property type="term" value="C:cell outer membrane"/>
    <property type="evidence" value="ECO:0007669"/>
    <property type="project" value="UniProtKB-SubCell"/>
</dbReference>
<feature type="domain" description="RagB/SusD" evidence="7">
    <location>
        <begin position="378"/>
        <end position="531"/>
    </location>
</feature>
<dbReference type="SUPFAM" id="SSF48452">
    <property type="entry name" value="TPR-like"/>
    <property type="match status" value="1"/>
</dbReference>
<reference evidence="9 10" key="1">
    <citation type="submission" date="2013-09" db="EMBL/GenBank/DDBJ databases">
        <authorList>
            <person name="Zeng Z."/>
            <person name="Chen C."/>
        </authorList>
    </citation>
    <scope>NUCLEOTIDE SEQUENCE [LARGE SCALE GENOMIC DNA]</scope>
    <source>
        <strain evidence="9 10">WB 4.1-42</strain>
    </source>
</reference>
<dbReference type="Gene3D" id="1.25.40.390">
    <property type="match status" value="1"/>
</dbReference>
<dbReference type="STRING" id="1121898.GCA_000422725_02987"/>
<name>A0A0A2MGW2_9FLAO</name>
<protein>
    <submittedName>
        <fullName evidence="9">Membrane protein</fullName>
    </submittedName>
</protein>
<dbReference type="InterPro" id="IPR033985">
    <property type="entry name" value="SusD-like_N"/>
</dbReference>
<dbReference type="Gene3D" id="1.25.40.10">
    <property type="entry name" value="Tetratricopeptide repeat domain"/>
    <property type="match status" value="1"/>
</dbReference>
<organism evidence="9 10">
    <name type="scientific">Flavobacterium subsaxonicum WB 4.1-42 = DSM 21790</name>
    <dbReference type="NCBI Taxonomy" id="1121898"/>
    <lineage>
        <taxon>Bacteria</taxon>
        <taxon>Pseudomonadati</taxon>
        <taxon>Bacteroidota</taxon>
        <taxon>Flavobacteriia</taxon>
        <taxon>Flavobacteriales</taxon>
        <taxon>Flavobacteriaceae</taxon>
        <taxon>Flavobacterium</taxon>
    </lineage>
</organism>
<comment type="similarity">
    <text evidence="2">Belongs to the SusD family.</text>
</comment>
<accession>A0A0A2MGW2</accession>
<proteinExistence type="inferred from homology"/>
<dbReference type="RefSeq" id="WP_026991163.1">
    <property type="nucleotide sequence ID" value="NZ_AUGP01000025.1"/>
</dbReference>
<dbReference type="eggNOG" id="COG3637">
    <property type="taxonomic scope" value="Bacteria"/>
</dbReference>
<evidence type="ECO:0000256" key="2">
    <source>
        <dbReference type="ARBA" id="ARBA00006275"/>
    </source>
</evidence>
<comment type="caution">
    <text evidence="9">The sequence shown here is derived from an EMBL/GenBank/DDBJ whole genome shotgun (WGS) entry which is preliminary data.</text>
</comment>
<evidence type="ECO:0000256" key="3">
    <source>
        <dbReference type="ARBA" id="ARBA00022729"/>
    </source>
</evidence>
<feature type="domain" description="SusD-like N-terminal" evidence="8">
    <location>
        <begin position="104"/>
        <end position="250"/>
    </location>
</feature>
<dbReference type="EMBL" id="JRLY01000018">
    <property type="protein sequence ID" value="KGO91524.1"/>
    <property type="molecule type" value="Genomic_DNA"/>
</dbReference>
<dbReference type="AlphaFoldDB" id="A0A0A2MGW2"/>
<evidence type="ECO:0000256" key="6">
    <source>
        <dbReference type="SAM" id="SignalP"/>
    </source>
</evidence>
<evidence type="ECO:0000259" key="8">
    <source>
        <dbReference type="Pfam" id="PF14322"/>
    </source>
</evidence>
<sequence length="531" mass="58393">MKNINLKLAAAIFCLSLSLTSCTDDLDQSDPSSAANPSVDQLYSDPAAYKQTLAKLYAGLATTGQNGPAGSPDISGIDEGASQYIRGMWLMNELTTDEAVIGWNDNTIKDFHYQTWSSSDLFINATFSRLDFQIKNCNEYLRQTSDEKLDSRGVSGELRTEIATYRAEARFLRALSYWHFLDLFGGRVGIVTENDPTTYFLPKQATAQELYDFINTELTEVEGLLKDARTNEYPRADKAAAWMLHSKLYMNAQVYIGTSHYADAMPLLTNIINSGYTLNTSYDQLFYADNDRNGAQNEIIFAVAFDGLNTKTYGGTTFLVHAPVGGSMVPAEFGINGGWGGIRTTSAFVDKFSNSSGDLRSNFHTAGQSLAIADISDFTQGYAVEKFRNIDVNGNPGSDSAGDYADTDFPMFRLADTYLMYAECALRTGQNVGQGLSYVNLVRTRAYGNASGTVGSINLQFILDERARELYFEGHRRTDLVRFGKFTGGTYVWPFKGNTPAGSPTPSFRNIFPIPANALSANPTLTQNPGY</sequence>
<feature type="signal peptide" evidence="6">
    <location>
        <begin position="1"/>
        <end position="23"/>
    </location>
</feature>
<evidence type="ECO:0000256" key="5">
    <source>
        <dbReference type="ARBA" id="ARBA00023237"/>
    </source>
</evidence>
<evidence type="ECO:0000259" key="7">
    <source>
        <dbReference type="Pfam" id="PF07980"/>
    </source>
</evidence>
<dbReference type="Pfam" id="PF07980">
    <property type="entry name" value="SusD_RagB"/>
    <property type="match status" value="1"/>
</dbReference>
<dbReference type="PROSITE" id="PS51257">
    <property type="entry name" value="PROKAR_LIPOPROTEIN"/>
    <property type="match status" value="1"/>
</dbReference>
<comment type="subcellular location">
    <subcellularLocation>
        <location evidence="1">Cell outer membrane</location>
    </subcellularLocation>
</comment>
<evidence type="ECO:0000313" key="10">
    <source>
        <dbReference type="Proteomes" id="UP000030111"/>
    </source>
</evidence>
<keyword evidence="3 6" id="KW-0732">Signal</keyword>
<feature type="chain" id="PRO_5001992168" evidence="6">
    <location>
        <begin position="24"/>
        <end position="531"/>
    </location>
</feature>
<dbReference type="InterPro" id="IPR011990">
    <property type="entry name" value="TPR-like_helical_dom_sf"/>
</dbReference>
<dbReference type="Proteomes" id="UP000030111">
    <property type="component" value="Unassembled WGS sequence"/>
</dbReference>
<evidence type="ECO:0000313" key="9">
    <source>
        <dbReference type="EMBL" id="KGO91524.1"/>
    </source>
</evidence>